<feature type="transmembrane region" description="Helical" evidence="1">
    <location>
        <begin position="179"/>
        <end position="201"/>
    </location>
</feature>
<evidence type="ECO:0000313" key="3">
    <source>
        <dbReference type="Proteomes" id="UP001212097"/>
    </source>
</evidence>
<dbReference type="EMBL" id="CP115668">
    <property type="protein sequence ID" value="WCC79514.1"/>
    <property type="molecule type" value="Genomic_DNA"/>
</dbReference>
<evidence type="ECO:0000313" key="2">
    <source>
        <dbReference type="EMBL" id="WCC79514.1"/>
    </source>
</evidence>
<feature type="transmembrane region" description="Helical" evidence="1">
    <location>
        <begin position="148"/>
        <end position="167"/>
    </location>
</feature>
<keyword evidence="1" id="KW-1133">Transmembrane helix</keyword>
<feature type="transmembrane region" description="Helical" evidence="1">
    <location>
        <begin position="95"/>
        <end position="114"/>
    </location>
</feature>
<organism evidence="2 3">
    <name type="scientific">Cutibacterium equinum</name>
    <dbReference type="NCBI Taxonomy" id="3016342"/>
    <lineage>
        <taxon>Bacteria</taxon>
        <taxon>Bacillati</taxon>
        <taxon>Actinomycetota</taxon>
        <taxon>Actinomycetes</taxon>
        <taxon>Propionibacteriales</taxon>
        <taxon>Propionibacteriaceae</taxon>
        <taxon>Cutibacterium</taxon>
    </lineage>
</organism>
<feature type="transmembrane region" description="Helical" evidence="1">
    <location>
        <begin position="27"/>
        <end position="46"/>
    </location>
</feature>
<name>A0ABY7QYJ1_9ACTN</name>
<feature type="transmembrane region" description="Helical" evidence="1">
    <location>
        <begin position="66"/>
        <end position="83"/>
    </location>
</feature>
<keyword evidence="1" id="KW-0812">Transmembrane</keyword>
<feature type="transmembrane region" description="Helical" evidence="1">
    <location>
        <begin position="120"/>
        <end position="141"/>
    </location>
</feature>
<evidence type="ECO:0008006" key="4">
    <source>
        <dbReference type="Google" id="ProtNLM"/>
    </source>
</evidence>
<gene>
    <name evidence="2" type="ORF">O6R08_08330</name>
</gene>
<protein>
    <recommendedName>
        <fullName evidence="4">ECF transporter S component</fullName>
    </recommendedName>
</protein>
<dbReference type="Proteomes" id="UP001212097">
    <property type="component" value="Chromosome"/>
</dbReference>
<sequence length="317" mass="33263">MTTTRTTAAAPARHPIGWQTVGATSGGLSRTIAIVQVLLGIIWLTWPVWGSRTAALQTQAESTAPWLVAAQIGVSTALAVILVRETKSARPLSLVLGSSVIAAGVRAALAPGVSGIEPVFWIPLLVGAVLGAPGGVLAGTLTCLVSSAAIGTLATPLAGQLVVWQLWGLAGSAMVRLRALTTWITGALWCLILGPITGLLLNLMGWAWTQADPGQSFLAGLGPIEEAQRLWAWTRATSLAFDMSRAITNSIVWLIVTPFVTRALRQALAPDRRASARVRPIVSTVDDKALGKRNLTGLTNSFPITTHHSGDDDDTPR</sequence>
<reference evidence="2 3" key="1">
    <citation type="submission" date="2023-06" db="EMBL/GenBank/DDBJ databases">
        <title>The Gram-positive Non-spore-bearing Anaerobic Bacilli of Human Feces.</title>
        <authorList>
            <person name="Eggerth A.H."/>
        </authorList>
    </citation>
    <scope>NUCLEOTIDE SEQUENCE [LARGE SCALE GENOMIC DNA]</scope>
    <source>
        <strain evidence="2 3">CBA3108</strain>
    </source>
</reference>
<keyword evidence="1" id="KW-0472">Membrane</keyword>
<evidence type="ECO:0000256" key="1">
    <source>
        <dbReference type="SAM" id="Phobius"/>
    </source>
</evidence>
<dbReference type="RefSeq" id="WP_271417711.1">
    <property type="nucleotide sequence ID" value="NZ_CP115668.1"/>
</dbReference>
<accession>A0ABY7QYJ1</accession>
<proteinExistence type="predicted"/>
<keyword evidence="3" id="KW-1185">Reference proteome</keyword>